<proteinExistence type="predicted"/>
<dbReference type="EMBL" id="JAIWYP010000013">
    <property type="protein sequence ID" value="KAH3720907.1"/>
    <property type="molecule type" value="Genomic_DNA"/>
</dbReference>
<comment type="caution">
    <text evidence="1">The sequence shown here is derived from an EMBL/GenBank/DDBJ whole genome shotgun (WGS) entry which is preliminary data.</text>
</comment>
<dbReference type="AlphaFoldDB" id="A0A9D4CC38"/>
<gene>
    <name evidence="1" type="ORF">DPMN_063818</name>
</gene>
<evidence type="ECO:0000313" key="2">
    <source>
        <dbReference type="Proteomes" id="UP000828390"/>
    </source>
</evidence>
<sequence>MRRPPCPLLRYLFSSDSYRNQLCRHIDENTWAISGLHGDALKKLTNYLHMD</sequence>
<accession>A0A9D4CC38</accession>
<organism evidence="1 2">
    <name type="scientific">Dreissena polymorpha</name>
    <name type="common">Zebra mussel</name>
    <name type="synonym">Mytilus polymorpha</name>
    <dbReference type="NCBI Taxonomy" id="45954"/>
    <lineage>
        <taxon>Eukaryota</taxon>
        <taxon>Metazoa</taxon>
        <taxon>Spiralia</taxon>
        <taxon>Lophotrochozoa</taxon>
        <taxon>Mollusca</taxon>
        <taxon>Bivalvia</taxon>
        <taxon>Autobranchia</taxon>
        <taxon>Heteroconchia</taxon>
        <taxon>Euheterodonta</taxon>
        <taxon>Imparidentia</taxon>
        <taxon>Neoheterodontei</taxon>
        <taxon>Myida</taxon>
        <taxon>Dreissenoidea</taxon>
        <taxon>Dreissenidae</taxon>
        <taxon>Dreissena</taxon>
    </lineage>
</organism>
<reference evidence="1" key="2">
    <citation type="submission" date="2020-11" db="EMBL/GenBank/DDBJ databases">
        <authorList>
            <person name="McCartney M.A."/>
            <person name="Auch B."/>
            <person name="Kono T."/>
            <person name="Mallez S."/>
            <person name="Becker A."/>
            <person name="Gohl D.M."/>
            <person name="Silverstein K.A.T."/>
            <person name="Koren S."/>
            <person name="Bechman K.B."/>
            <person name="Herman A."/>
            <person name="Abrahante J.E."/>
            <person name="Garbe J."/>
        </authorList>
    </citation>
    <scope>NUCLEOTIDE SEQUENCE</scope>
    <source>
        <strain evidence="1">Duluth1</strain>
        <tissue evidence="1">Whole animal</tissue>
    </source>
</reference>
<name>A0A9D4CC38_DREPO</name>
<keyword evidence="2" id="KW-1185">Reference proteome</keyword>
<protein>
    <submittedName>
        <fullName evidence="1">Uncharacterized protein</fullName>
    </submittedName>
</protein>
<dbReference type="Proteomes" id="UP000828390">
    <property type="component" value="Unassembled WGS sequence"/>
</dbReference>
<evidence type="ECO:0000313" key="1">
    <source>
        <dbReference type="EMBL" id="KAH3720907.1"/>
    </source>
</evidence>
<reference evidence="1" key="1">
    <citation type="journal article" date="2019" name="bioRxiv">
        <title>The Genome of the Zebra Mussel, Dreissena polymorpha: A Resource for Invasive Species Research.</title>
        <authorList>
            <person name="McCartney M.A."/>
            <person name="Auch B."/>
            <person name="Kono T."/>
            <person name="Mallez S."/>
            <person name="Zhang Y."/>
            <person name="Obille A."/>
            <person name="Becker A."/>
            <person name="Abrahante J.E."/>
            <person name="Garbe J."/>
            <person name="Badalamenti J.P."/>
            <person name="Herman A."/>
            <person name="Mangelson H."/>
            <person name="Liachko I."/>
            <person name="Sullivan S."/>
            <person name="Sone E.D."/>
            <person name="Koren S."/>
            <person name="Silverstein K.A.T."/>
            <person name="Beckman K.B."/>
            <person name="Gohl D.M."/>
        </authorList>
    </citation>
    <scope>NUCLEOTIDE SEQUENCE</scope>
    <source>
        <strain evidence="1">Duluth1</strain>
        <tissue evidence="1">Whole animal</tissue>
    </source>
</reference>